<keyword evidence="6 9" id="KW-0472">Membrane</keyword>
<keyword evidence="9" id="KW-0375">Hydrogen ion transport</keyword>
<dbReference type="InterPro" id="IPR036771">
    <property type="entry name" value="ATPsynth_dsu/esu_N"/>
</dbReference>
<dbReference type="PANTHER" id="PTHR13822">
    <property type="entry name" value="ATP SYNTHASE DELTA/EPSILON CHAIN"/>
    <property type="match status" value="1"/>
</dbReference>
<keyword evidence="5 9" id="KW-0406">Ion transport</keyword>
<dbReference type="InterPro" id="IPR020546">
    <property type="entry name" value="ATP_synth_F1_dsu/esu_N"/>
</dbReference>
<comment type="caution">
    <text evidence="12">The sequence shown here is derived from an EMBL/GenBank/DDBJ whole genome shotgun (WGS) entry which is preliminary data.</text>
</comment>
<evidence type="ECO:0000256" key="6">
    <source>
        <dbReference type="ARBA" id="ARBA00023136"/>
    </source>
</evidence>
<protein>
    <recommendedName>
        <fullName evidence="9">ATP synthase epsilon chain</fullName>
    </recommendedName>
    <alternativeName>
        <fullName evidence="9">ATP synthase F1 sector epsilon subunit</fullName>
    </alternativeName>
    <alternativeName>
        <fullName evidence="9">F-ATPase epsilon subunit</fullName>
    </alternativeName>
</protein>
<dbReference type="GO" id="GO:0012505">
    <property type="term" value="C:endomembrane system"/>
    <property type="evidence" value="ECO:0007669"/>
    <property type="project" value="UniProtKB-SubCell"/>
</dbReference>
<evidence type="ECO:0000313" key="13">
    <source>
        <dbReference type="Proteomes" id="UP000177583"/>
    </source>
</evidence>
<evidence type="ECO:0000256" key="7">
    <source>
        <dbReference type="ARBA" id="ARBA00023196"/>
    </source>
</evidence>
<dbReference type="Proteomes" id="UP000177583">
    <property type="component" value="Unassembled WGS sequence"/>
</dbReference>
<evidence type="ECO:0000256" key="8">
    <source>
        <dbReference type="ARBA" id="ARBA00023310"/>
    </source>
</evidence>
<evidence type="ECO:0000256" key="5">
    <source>
        <dbReference type="ARBA" id="ARBA00023065"/>
    </source>
</evidence>
<dbReference type="HAMAP" id="MF_00530">
    <property type="entry name" value="ATP_synth_epsil_bac"/>
    <property type="match status" value="1"/>
</dbReference>
<dbReference type="CDD" id="cd12152">
    <property type="entry name" value="F1-ATPase_delta"/>
    <property type="match status" value="1"/>
</dbReference>
<evidence type="ECO:0000256" key="2">
    <source>
        <dbReference type="ARBA" id="ARBA00004184"/>
    </source>
</evidence>
<keyword evidence="8 9" id="KW-0066">ATP synthesis</keyword>
<evidence type="ECO:0000256" key="3">
    <source>
        <dbReference type="ARBA" id="ARBA00005712"/>
    </source>
</evidence>
<evidence type="ECO:0000259" key="11">
    <source>
        <dbReference type="Pfam" id="PF02823"/>
    </source>
</evidence>
<dbReference type="InterPro" id="IPR001469">
    <property type="entry name" value="ATP_synth_F1_dsu/esu"/>
</dbReference>
<feature type="domain" description="ATP synthase F1 complex delta/epsilon subunit N-terminal" evidence="11">
    <location>
        <begin position="2"/>
        <end position="80"/>
    </location>
</feature>
<sequence length="142" mass="15032">MLTLEVITRKKVMLKTETLEVTLPGEMGELGVLTGHVPLLTSLGSGLLSYGQGKDKRLMAVHFGFAEIFGNRVTVLAKDAQTAEEIDGAAALAALEGLQVALKGAVAGSEEEATLSKELAQARTQHLAAEALKALQHSHQHH</sequence>
<name>A0A1F6GQ17_9PROT</name>
<dbReference type="GO" id="GO:0046933">
    <property type="term" value="F:proton-transporting ATP synthase activity, rotational mechanism"/>
    <property type="evidence" value="ECO:0007669"/>
    <property type="project" value="UniProtKB-UniRule"/>
</dbReference>
<comment type="function">
    <text evidence="1 9">Produces ATP from ADP in the presence of a proton gradient across the membrane.</text>
</comment>
<comment type="subcellular location">
    <subcellularLocation>
        <location evidence="9">Cell membrane</location>
        <topology evidence="9">Peripheral membrane protein</topology>
    </subcellularLocation>
    <subcellularLocation>
        <location evidence="2">Endomembrane system</location>
        <topology evidence="2">Peripheral membrane protein</topology>
    </subcellularLocation>
</comment>
<keyword evidence="4 9" id="KW-0813">Transport</keyword>
<evidence type="ECO:0000313" key="12">
    <source>
        <dbReference type="EMBL" id="OGH00194.1"/>
    </source>
</evidence>
<keyword evidence="7 9" id="KW-0139">CF(1)</keyword>
<dbReference type="GO" id="GO:0005886">
    <property type="term" value="C:plasma membrane"/>
    <property type="evidence" value="ECO:0007669"/>
    <property type="project" value="UniProtKB-SubCell"/>
</dbReference>
<dbReference type="Gene3D" id="2.60.15.10">
    <property type="entry name" value="F0F1 ATP synthase delta/epsilon subunit, N-terminal"/>
    <property type="match status" value="1"/>
</dbReference>
<dbReference type="SUPFAM" id="SSF51344">
    <property type="entry name" value="Epsilon subunit of F1F0-ATP synthase N-terminal domain"/>
    <property type="match status" value="1"/>
</dbReference>
<accession>A0A1F6GQ17</accession>
<gene>
    <name evidence="9" type="primary">atpC</name>
    <name evidence="12" type="ORF">A2557_05535</name>
</gene>
<proteinExistence type="inferred from homology"/>
<dbReference type="GO" id="GO:0005524">
    <property type="term" value="F:ATP binding"/>
    <property type="evidence" value="ECO:0007669"/>
    <property type="project" value="UniProtKB-UniRule"/>
</dbReference>
<comment type="similarity">
    <text evidence="3 9 10">Belongs to the ATPase epsilon chain family.</text>
</comment>
<dbReference type="GO" id="GO:0045259">
    <property type="term" value="C:proton-transporting ATP synthase complex"/>
    <property type="evidence" value="ECO:0007669"/>
    <property type="project" value="UniProtKB-KW"/>
</dbReference>
<keyword evidence="9" id="KW-1003">Cell membrane</keyword>
<dbReference type="PANTHER" id="PTHR13822:SF10">
    <property type="entry name" value="ATP SYNTHASE EPSILON CHAIN, CHLOROPLASTIC"/>
    <property type="match status" value="1"/>
</dbReference>
<dbReference type="AlphaFoldDB" id="A0A1F6GQ17"/>
<evidence type="ECO:0000256" key="9">
    <source>
        <dbReference type="HAMAP-Rule" id="MF_00530"/>
    </source>
</evidence>
<organism evidence="12 13">
    <name type="scientific">Candidatus Lambdaproteobacteria bacterium RIFOXYD2_FULL_56_26</name>
    <dbReference type="NCBI Taxonomy" id="1817773"/>
    <lineage>
        <taxon>Bacteria</taxon>
        <taxon>Pseudomonadati</taxon>
        <taxon>Pseudomonadota</taxon>
        <taxon>Candidatus Lambdaproteobacteria</taxon>
    </lineage>
</organism>
<evidence type="ECO:0000256" key="10">
    <source>
        <dbReference type="RuleBase" id="RU003656"/>
    </source>
</evidence>
<comment type="subunit">
    <text evidence="9 10">F-type ATPases have 2 components, CF(1) - the catalytic core - and CF(0) - the membrane proton channel. CF(1) has five subunits: alpha(3), beta(3), gamma(1), delta(1), epsilon(1). CF(0) has three main subunits: a, b and c.</text>
</comment>
<dbReference type="EMBL" id="MFNF01000048">
    <property type="protein sequence ID" value="OGH00194.1"/>
    <property type="molecule type" value="Genomic_DNA"/>
</dbReference>
<evidence type="ECO:0000256" key="4">
    <source>
        <dbReference type="ARBA" id="ARBA00022448"/>
    </source>
</evidence>
<reference evidence="12 13" key="1">
    <citation type="journal article" date="2016" name="Nat. Commun.">
        <title>Thousands of microbial genomes shed light on interconnected biogeochemical processes in an aquifer system.</title>
        <authorList>
            <person name="Anantharaman K."/>
            <person name="Brown C.T."/>
            <person name="Hug L.A."/>
            <person name="Sharon I."/>
            <person name="Castelle C.J."/>
            <person name="Probst A.J."/>
            <person name="Thomas B.C."/>
            <person name="Singh A."/>
            <person name="Wilkins M.J."/>
            <person name="Karaoz U."/>
            <person name="Brodie E.L."/>
            <person name="Williams K.H."/>
            <person name="Hubbard S.S."/>
            <person name="Banfield J.F."/>
        </authorList>
    </citation>
    <scope>NUCLEOTIDE SEQUENCE [LARGE SCALE GENOMIC DNA]</scope>
</reference>
<evidence type="ECO:0000256" key="1">
    <source>
        <dbReference type="ARBA" id="ARBA00003543"/>
    </source>
</evidence>
<dbReference type="NCBIfam" id="TIGR01216">
    <property type="entry name" value="ATP_synt_epsi"/>
    <property type="match status" value="1"/>
</dbReference>
<dbReference type="Pfam" id="PF02823">
    <property type="entry name" value="ATP-synt_DE_N"/>
    <property type="match status" value="1"/>
</dbReference>